<evidence type="ECO:0000313" key="3">
    <source>
        <dbReference type="Proteomes" id="UP001164653"/>
    </source>
</evidence>
<evidence type="ECO:0000313" key="2">
    <source>
        <dbReference type="EMBL" id="WAC13363.1"/>
    </source>
</evidence>
<sequence>MESKIEIYQSPDGETSIDVMFEQDTVWLSNAQLVKLFNSSKANISEHIKHIFLSGELDEIPTVRKFRTVQREGSRLIERDRIHYNLDVIIAVGYRVNTKQGTQFRQWATQRLKDFLVKGYVINEARLKQKQQHIQTLRDGIRILSRSIEESENLKDLNWFATFAKGLALLDDYDHEQLDRKGRTVRPAIYPDLAQYHAVVEAMKADFDSAVFGKEKDESFQSAIAQTGKGFGDEDFYPSVEEKASTLLYLIIKNHSFVDGNKRIAAACFLLFLRRNNLLMSDNGDPIMSNEALASLTLLPQPASRMRWIP</sequence>
<evidence type="ECO:0000259" key="1">
    <source>
        <dbReference type="PROSITE" id="PS51459"/>
    </source>
</evidence>
<dbReference type="PANTHER" id="PTHR35810:SF1">
    <property type="entry name" value="CYTOPLASMIC PROTEIN"/>
    <property type="match status" value="1"/>
</dbReference>
<proteinExistence type="predicted"/>
<dbReference type="Pfam" id="PF02661">
    <property type="entry name" value="Fic"/>
    <property type="match status" value="1"/>
</dbReference>
<accession>A0A9E8NDL7</accession>
<dbReference type="Gene3D" id="1.20.120.1870">
    <property type="entry name" value="Fic/DOC protein, Fido domain"/>
    <property type="match status" value="1"/>
</dbReference>
<dbReference type="Proteomes" id="UP001164653">
    <property type="component" value="Chromosome"/>
</dbReference>
<dbReference type="InterPro" id="IPR011204">
    <property type="entry name" value="Virulence_RhuM-like"/>
</dbReference>
<dbReference type="KEGG" id="dpf:ON006_05245"/>
<dbReference type="Pfam" id="PF13310">
    <property type="entry name" value="Virulence_RhuM"/>
    <property type="match status" value="1"/>
</dbReference>
<dbReference type="EMBL" id="CP112998">
    <property type="protein sequence ID" value="WAC13363.1"/>
    <property type="molecule type" value="Genomic_DNA"/>
</dbReference>
<dbReference type="PROSITE" id="PS51459">
    <property type="entry name" value="FIDO"/>
    <property type="match status" value="1"/>
</dbReference>
<gene>
    <name evidence="2" type="ORF">ON006_05245</name>
</gene>
<dbReference type="InterPro" id="IPR053737">
    <property type="entry name" value="Type_II_TA_Toxin"/>
</dbReference>
<dbReference type="AlphaFoldDB" id="A0A9E8NDL7"/>
<dbReference type="InterPro" id="IPR003812">
    <property type="entry name" value="Fido"/>
</dbReference>
<organism evidence="2 3">
    <name type="scientific">Dyadobacter pollutisoli</name>
    <dbReference type="NCBI Taxonomy" id="2910158"/>
    <lineage>
        <taxon>Bacteria</taxon>
        <taxon>Pseudomonadati</taxon>
        <taxon>Bacteroidota</taxon>
        <taxon>Cytophagia</taxon>
        <taxon>Cytophagales</taxon>
        <taxon>Spirosomataceae</taxon>
        <taxon>Dyadobacter</taxon>
    </lineage>
</organism>
<dbReference type="InterPro" id="IPR036597">
    <property type="entry name" value="Fido-like_dom_sf"/>
</dbReference>
<dbReference type="SUPFAM" id="SSF140931">
    <property type="entry name" value="Fic-like"/>
    <property type="match status" value="1"/>
</dbReference>
<name>A0A9E8NDL7_9BACT</name>
<dbReference type="PANTHER" id="PTHR35810">
    <property type="entry name" value="CYTOPLASMIC PROTEIN-RELATED"/>
    <property type="match status" value="1"/>
</dbReference>
<feature type="domain" description="Fido" evidence="1">
    <location>
        <begin position="188"/>
        <end position="310"/>
    </location>
</feature>
<protein>
    <submittedName>
        <fullName evidence="2">Virulence protein RhuM/Fic/DOC family protein</fullName>
    </submittedName>
</protein>
<dbReference type="RefSeq" id="WP_244819525.1">
    <property type="nucleotide sequence ID" value="NZ_CP112998.1"/>
</dbReference>
<keyword evidence="3" id="KW-1185">Reference proteome</keyword>
<reference evidence="2" key="1">
    <citation type="submission" date="2022-11" db="EMBL/GenBank/DDBJ databases">
        <title>Dyadobacter pollutisoli sp. nov., isolated from plastic dumped soil.</title>
        <authorList>
            <person name="Kim J.M."/>
            <person name="Kim K.R."/>
            <person name="Lee J.K."/>
            <person name="Hao L."/>
            <person name="Jeon C.O."/>
        </authorList>
    </citation>
    <scope>NUCLEOTIDE SEQUENCE</scope>
    <source>
        <strain evidence="2">U1</strain>
    </source>
</reference>